<sequence>MGSAEHPAEINLLFYGITVLRDVCTDADSEAPRILTERVFPQRADVRSVDEWVAQP</sequence>
<organism evidence="1 2">
    <name type="scientific">Polymorphospora lycopeni</name>
    <dbReference type="NCBI Taxonomy" id="3140240"/>
    <lineage>
        <taxon>Bacteria</taxon>
        <taxon>Bacillati</taxon>
        <taxon>Actinomycetota</taxon>
        <taxon>Actinomycetes</taxon>
        <taxon>Micromonosporales</taxon>
        <taxon>Micromonosporaceae</taxon>
        <taxon>Polymorphospora</taxon>
    </lineage>
</organism>
<dbReference type="EMBL" id="JBCGDC010000044">
    <property type="protein sequence ID" value="MFB6394766.1"/>
    <property type="molecule type" value="Genomic_DNA"/>
</dbReference>
<dbReference type="Proteomes" id="UP001582793">
    <property type="component" value="Unassembled WGS sequence"/>
</dbReference>
<accession>A0ABV5CSI2</accession>
<gene>
    <name evidence="1" type="ORF">AAFH96_16865</name>
</gene>
<proteinExistence type="predicted"/>
<protein>
    <submittedName>
        <fullName evidence="1">Uncharacterized protein</fullName>
    </submittedName>
</protein>
<evidence type="ECO:0000313" key="2">
    <source>
        <dbReference type="Proteomes" id="UP001582793"/>
    </source>
</evidence>
<keyword evidence="2" id="KW-1185">Reference proteome</keyword>
<dbReference type="RefSeq" id="WP_375734813.1">
    <property type="nucleotide sequence ID" value="NZ_JBCGDC010000044.1"/>
</dbReference>
<evidence type="ECO:0000313" key="1">
    <source>
        <dbReference type="EMBL" id="MFB6394766.1"/>
    </source>
</evidence>
<comment type="caution">
    <text evidence="1">The sequence shown here is derived from an EMBL/GenBank/DDBJ whole genome shotgun (WGS) entry which is preliminary data.</text>
</comment>
<reference evidence="1 2" key="1">
    <citation type="submission" date="2024-04" db="EMBL/GenBank/DDBJ databases">
        <title>Polymorphospora sp. isolated from Baiyangdian Lake in Xiong'an New Area.</title>
        <authorList>
            <person name="Zhang X."/>
            <person name="Liu J."/>
        </authorList>
    </citation>
    <scope>NUCLEOTIDE SEQUENCE [LARGE SCALE GENOMIC DNA]</scope>
    <source>
        <strain evidence="1 2">2-325</strain>
    </source>
</reference>
<name>A0ABV5CSI2_9ACTN</name>